<dbReference type="GeneID" id="100639585"/>
<evidence type="ECO:0000256" key="1">
    <source>
        <dbReference type="SAM" id="MobiDB-lite"/>
    </source>
</evidence>
<protein>
    <submittedName>
        <fullName evidence="2">Uncharacterized protein</fullName>
    </submittedName>
</protein>
<dbReference type="Proteomes" id="UP000007879">
    <property type="component" value="Unassembled WGS sequence"/>
</dbReference>
<dbReference type="KEGG" id="aqu:100639585"/>
<dbReference type="EnsemblMetazoa" id="XM_011409347.2">
    <property type="protein sequence ID" value="XP_011407649.1"/>
    <property type="gene ID" value="LOC100639585"/>
</dbReference>
<name>A0AAN0IR65_AMPQE</name>
<reference evidence="3" key="1">
    <citation type="journal article" date="2010" name="Nature">
        <title>The Amphimedon queenslandica genome and the evolution of animal complexity.</title>
        <authorList>
            <person name="Srivastava M."/>
            <person name="Simakov O."/>
            <person name="Chapman J."/>
            <person name="Fahey B."/>
            <person name="Gauthier M.E."/>
            <person name="Mitros T."/>
            <person name="Richards G.S."/>
            <person name="Conaco C."/>
            <person name="Dacre M."/>
            <person name="Hellsten U."/>
            <person name="Larroux C."/>
            <person name="Putnam N.H."/>
            <person name="Stanke M."/>
            <person name="Adamska M."/>
            <person name="Darling A."/>
            <person name="Degnan S.M."/>
            <person name="Oakley T.H."/>
            <person name="Plachetzki D.C."/>
            <person name="Zhai Y."/>
            <person name="Adamski M."/>
            <person name="Calcino A."/>
            <person name="Cummins S.F."/>
            <person name="Goodstein D.M."/>
            <person name="Harris C."/>
            <person name="Jackson D.J."/>
            <person name="Leys S.P."/>
            <person name="Shu S."/>
            <person name="Woodcroft B.J."/>
            <person name="Vervoort M."/>
            <person name="Kosik K.S."/>
            <person name="Manning G."/>
            <person name="Degnan B.M."/>
            <person name="Rokhsar D.S."/>
        </authorList>
    </citation>
    <scope>NUCLEOTIDE SEQUENCE [LARGE SCALE GENOMIC DNA]</scope>
</reference>
<keyword evidence="3" id="KW-1185">Reference proteome</keyword>
<organism evidence="2 3">
    <name type="scientific">Amphimedon queenslandica</name>
    <name type="common">Sponge</name>
    <dbReference type="NCBI Taxonomy" id="400682"/>
    <lineage>
        <taxon>Eukaryota</taxon>
        <taxon>Metazoa</taxon>
        <taxon>Porifera</taxon>
        <taxon>Demospongiae</taxon>
        <taxon>Heteroscleromorpha</taxon>
        <taxon>Haplosclerida</taxon>
        <taxon>Niphatidae</taxon>
        <taxon>Amphimedon</taxon>
    </lineage>
</organism>
<feature type="compositionally biased region" description="Basic and acidic residues" evidence="1">
    <location>
        <begin position="50"/>
        <end position="65"/>
    </location>
</feature>
<dbReference type="RefSeq" id="XP_011407649.1">
    <property type="nucleotide sequence ID" value="XM_011409347.2"/>
</dbReference>
<sequence>MENQNTRQYLDQIKQHILENLRILPHSPSVQMHQVPPDMLSMEVPEEPSLDVRETQHETDSRVEHSAEYYDSDKDQDLTYHHNIDNV</sequence>
<evidence type="ECO:0000313" key="3">
    <source>
        <dbReference type="Proteomes" id="UP000007879"/>
    </source>
</evidence>
<accession>A0AAN0IR65</accession>
<proteinExistence type="predicted"/>
<reference evidence="2" key="2">
    <citation type="submission" date="2024-06" db="UniProtKB">
        <authorList>
            <consortium name="EnsemblMetazoa"/>
        </authorList>
    </citation>
    <scope>IDENTIFICATION</scope>
</reference>
<evidence type="ECO:0000313" key="2">
    <source>
        <dbReference type="EnsemblMetazoa" id="XP_011407649.1"/>
    </source>
</evidence>
<dbReference type="AlphaFoldDB" id="A0AAN0IR65"/>
<feature type="region of interest" description="Disordered" evidence="1">
    <location>
        <begin position="46"/>
        <end position="65"/>
    </location>
</feature>